<name>A0ABU1BL59_9BURK</name>
<sequence>MFFFDPFGSDTMQHLPPPQRKISSLILEEIRLLLTPKTVLVMTAVMALPIGVARFFF</sequence>
<reference evidence="2 3" key="1">
    <citation type="submission" date="2023-08" db="EMBL/GenBank/DDBJ databases">
        <title>Oxalobacteraceae gen .nov., isolated from river sludge outside the plant.</title>
        <authorList>
            <person name="Zhao S.Y."/>
        </authorList>
    </citation>
    <scope>NUCLEOTIDE SEQUENCE [LARGE SCALE GENOMIC DNA]</scope>
    <source>
        <strain evidence="2 3">R-40</strain>
    </source>
</reference>
<dbReference type="EMBL" id="JAUYVH010000001">
    <property type="protein sequence ID" value="MDQ9169186.1"/>
    <property type="molecule type" value="Genomic_DNA"/>
</dbReference>
<dbReference type="RefSeq" id="WP_338435029.1">
    <property type="nucleotide sequence ID" value="NZ_JAUYVH010000001.1"/>
</dbReference>
<keyword evidence="3" id="KW-1185">Reference proteome</keyword>
<keyword evidence="1" id="KW-0812">Transmembrane</keyword>
<feature type="transmembrane region" description="Helical" evidence="1">
    <location>
        <begin position="38"/>
        <end position="56"/>
    </location>
</feature>
<evidence type="ECO:0000313" key="3">
    <source>
        <dbReference type="Proteomes" id="UP001225596"/>
    </source>
</evidence>
<gene>
    <name evidence="2" type="ORF">Q8A64_02050</name>
</gene>
<keyword evidence="1" id="KW-0472">Membrane</keyword>
<evidence type="ECO:0000256" key="1">
    <source>
        <dbReference type="SAM" id="Phobius"/>
    </source>
</evidence>
<comment type="caution">
    <text evidence="2">The sequence shown here is derived from an EMBL/GenBank/DDBJ whole genome shotgun (WGS) entry which is preliminary data.</text>
</comment>
<organism evidence="2 3">
    <name type="scientific">Keguizhuia sedimenti</name>
    <dbReference type="NCBI Taxonomy" id="3064264"/>
    <lineage>
        <taxon>Bacteria</taxon>
        <taxon>Pseudomonadati</taxon>
        <taxon>Pseudomonadota</taxon>
        <taxon>Betaproteobacteria</taxon>
        <taxon>Burkholderiales</taxon>
        <taxon>Oxalobacteraceae</taxon>
        <taxon>Keguizhuia</taxon>
    </lineage>
</organism>
<proteinExistence type="predicted"/>
<dbReference type="Proteomes" id="UP001225596">
    <property type="component" value="Unassembled WGS sequence"/>
</dbReference>
<protein>
    <submittedName>
        <fullName evidence="2">Uncharacterized protein</fullName>
    </submittedName>
</protein>
<evidence type="ECO:0000313" key="2">
    <source>
        <dbReference type="EMBL" id="MDQ9169186.1"/>
    </source>
</evidence>
<keyword evidence="1" id="KW-1133">Transmembrane helix</keyword>
<accession>A0ABU1BL59</accession>